<feature type="transmembrane region" description="Helical" evidence="1">
    <location>
        <begin position="94"/>
        <end position="115"/>
    </location>
</feature>
<dbReference type="EMBL" id="FNHZ01000001">
    <property type="protein sequence ID" value="SDM51943.1"/>
    <property type="molecule type" value="Genomic_DNA"/>
</dbReference>
<accession>A0A1G9TWA8</accession>
<sequence length="140" mass="16248">MKNNVIRKIMCVLAVVNLVVMAVLMSFLPEKMPMHYDLNGVVDRWGSKYENFIFPIIIIVMAIFWIAFSMYFERKATRSTEDKEIKSLEANAKVLDIVGLCQTIFFIFMEAFGLYKAINCWNFSNACLYISGSYSNYDIF</sequence>
<dbReference type="OrthoDB" id="9808690at2"/>
<protein>
    <recommendedName>
        <fullName evidence="2">DUF1648 domain-containing protein</fullName>
    </recommendedName>
</protein>
<dbReference type="AlphaFoldDB" id="A0A1G9TWA8"/>
<evidence type="ECO:0000256" key="1">
    <source>
        <dbReference type="SAM" id="Phobius"/>
    </source>
</evidence>
<organism evidence="3 4">
    <name type="scientific">Lachnospira pectinoschiza</name>
    <dbReference type="NCBI Taxonomy" id="28052"/>
    <lineage>
        <taxon>Bacteria</taxon>
        <taxon>Bacillati</taxon>
        <taxon>Bacillota</taxon>
        <taxon>Clostridia</taxon>
        <taxon>Lachnospirales</taxon>
        <taxon>Lachnospiraceae</taxon>
        <taxon>Lachnospira</taxon>
    </lineage>
</organism>
<feature type="transmembrane region" description="Helical" evidence="1">
    <location>
        <begin position="52"/>
        <end position="73"/>
    </location>
</feature>
<dbReference type="RefSeq" id="WP_074520781.1">
    <property type="nucleotide sequence ID" value="NZ_FNHZ01000001.1"/>
</dbReference>
<feature type="domain" description="DUF1648" evidence="2">
    <location>
        <begin position="13"/>
        <end position="59"/>
    </location>
</feature>
<evidence type="ECO:0000313" key="3">
    <source>
        <dbReference type="EMBL" id="SDM51943.1"/>
    </source>
</evidence>
<dbReference type="Pfam" id="PF07853">
    <property type="entry name" value="DUF1648"/>
    <property type="match status" value="1"/>
</dbReference>
<gene>
    <name evidence="3" type="ORF">SAMN05216544_0523</name>
</gene>
<keyword evidence="1" id="KW-1133">Transmembrane helix</keyword>
<keyword evidence="1" id="KW-0472">Membrane</keyword>
<evidence type="ECO:0000259" key="2">
    <source>
        <dbReference type="Pfam" id="PF07853"/>
    </source>
</evidence>
<evidence type="ECO:0000313" key="4">
    <source>
        <dbReference type="Proteomes" id="UP000187651"/>
    </source>
</evidence>
<proteinExistence type="predicted"/>
<dbReference type="Proteomes" id="UP000187651">
    <property type="component" value="Unassembled WGS sequence"/>
</dbReference>
<name>A0A1G9TWA8_9FIRM</name>
<reference evidence="4" key="1">
    <citation type="submission" date="2016-10" db="EMBL/GenBank/DDBJ databases">
        <authorList>
            <person name="Varghese N."/>
            <person name="Submissions S."/>
        </authorList>
    </citation>
    <scope>NUCLEOTIDE SEQUENCE [LARGE SCALE GENOMIC DNA]</scope>
    <source>
        <strain evidence="4">M83</strain>
    </source>
</reference>
<keyword evidence="1" id="KW-0812">Transmembrane</keyword>
<feature type="transmembrane region" description="Helical" evidence="1">
    <location>
        <begin position="9"/>
        <end position="28"/>
    </location>
</feature>
<dbReference type="InterPro" id="IPR012867">
    <property type="entry name" value="DUF1648"/>
</dbReference>
<keyword evidence="4" id="KW-1185">Reference proteome</keyword>